<dbReference type="PANTHER" id="PTHR16055:SF2">
    <property type="entry name" value="INTEGRATOR COMPLEX SUBUNIT 10"/>
    <property type="match status" value="1"/>
</dbReference>
<evidence type="ECO:0000256" key="4">
    <source>
        <dbReference type="ARBA" id="ARBA00023242"/>
    </source>
</evidence>
<dbReference type="Pfam" id="PF21045">
    <property type="entry name" value="INT10"/>
    <property type="match status" value="1"/>
</dbReference>
<reference evidence="5" key="1">
    <citation type="submission" date="2023-11" db="EMBL/GenBank/DDBJ databases">
        <title>Genome assemblies of two species of porcelain crab, Petrolisthes cinctipes and Petrolisthes manimaculis (Anomura: Porcellanidae).</title>
        <authorList>
            <person name="Angst P."/>
        </authorList>
    </citation>
    <scope>NUCLEOTIDE SEQUENCE</scope>
    <source>
        <strain evidence="5">PB745_02</strain>
        <tissue evidence="5">Gill</tissue>
    </source>
</reference>
<comment type="subcellular location">
    <subcellularLocation>
        <location evidence="1">Nucleus</location>
    </subcellularLocation>
</comment>
<dbReference type="InterPro" id="IPR026164">
    <property type="entry name" value="Int_cplx_su10"/>
</dbReference>
<keyword evidence="4" id="KW-0539">Nucleus</keyword>
<evidence type="ECO:0000313" key="6">
    <source>
        <dbReference type="Proteomes" id="UP001292094"/>
    </source>
</evidence>
<evidence type="ECO:0000256" key="2">
    <source>
        <dbReference type="ARBA" id="ARBA00010391"/>
    </source>
</evidence>
<organism evidence="5 6">
    <name type="scientific">Petrolisthes manimaculis</name>
    <dbReference type="NCBI Taxonomy" id="1843537"/>
    <lineage>
        <taxon>Eukaryota</taxon>
        <taxon>Metazoa</taxon>
        <taxon>Ecdysozoa</taxon>
        <taxon>Arthropoda</taxon>
        <taxon>Crustacea</taxon>
        <taxon>Multicrustacea</taxon>
        <taxon>Malacostraca</taxon>
        <taxon>Eumalacostraca</taxon>
        <taxon>Eucarida</taxon>
        <taxon>Decapoda</taxon>
        <taxon>Pleocyemata</taxon>
        <taxon>Anomura</taxon>
        <taxon>Galatheoidea</taxon>
        <taxon>Porcellanidae</taxon>
        <taxon>Petrolisthes</taxon>
    </lineage>
</organism>
<keyword evidence="6" id="KW-1185">Reference proteome</keyword>
<dbReference type="Proteomes" id="UP001292094">
    <property type="component" value="Unassembled WGS sequence"/>
</dbReference>
<dbReference type="EMBL" id="JAWZYT010001351">
    <property type="protein sequence ID" value="KAK4313102.1"/>
    <property type="molecule type" value="Genomic_DNA"/>
</dbReference>
<gene>
    <name evidence="5" type="ORF">Pmani_015528</name>
</gene>
<dbReference type="AlphaFoldDB" id="A0AAE1PU93"/>
<comment type="similarity">
    <text evidence="2">Belongs to the Integrator subunit 10 family.</text>
</comment>
<dbReference type="PANTHER" id="PTHR16055">
    <property type="entry name" value="INTEGRATOR COMPLEX SUBUNIT 10"/>
    <property type="match status" value="1"/>
</dbReference>
<dbReference type="GO" id="GO:0016180">
    <property type="term" value="P:snRNA processing"/>
    <property type="evidence" value="ECO:0007669"/>
    <property type="project" value="InterPro"/>
</dbReference>
<dbReference type="GO" id="GO:0032039">
    <property type="term" value="C:integrator complex"/>
    <property type="evidence" value="ECO:0007669"/>
    <property type="project" value="InterPro"/>
</dbReference>
<evidence type="ECO:0000313" key="5">
    <source>
        <dbReference type="EMBL" id="KAK4313102.1"/>
    </source>
</evidence>
<sequence length="301" mass="33898">MSSRMLGGEWRCDIMCNNEFVRVLESLGSDRWWWLRVFTVDVLIHQGRLTEAYQELTHTLATLDRNPSHHAPLPLATTLLTTHLKLASVHYALNNLSGAAEAVLEVVGQLSGWSGGGGSGGPPAGEVCVPARPPGRRHLHVLALTRPHILRFTTTLLIHALRQRILVDSHSDDFCIGHLITLLQYEWPKYMSTLEEVVQVIRKQGGFSYPLFCSYVTTPDILEEFMYLATKEGGSLHLDIIPINHSNKQQRTISTRGVDRDLKLDFKVGMKKLMMRSSEPIENTIITFLTREGSIIHQNLM</sequence>
<name>A0AAE1PU93_9EUCA</name>
<accession>A0AAE1PU93</accession>
<evidence type="ECO:0000256" key="1">
    <source>
        <dbReference type="ARBA" id="ARBA00004123"/>
    </source>
</evidence>
<evidence type="ECO:0000256" key="3">
    <source>
        <dbReference type="ARBA" id="ARBA00016811"/>
    </source>
</evidence>
<proteinExistence type="inferred from homology"/>
<protein>
    <recommendedName>
        <fullName evidence="3">Integrator complex subunit 10</fullName>
    </recommendedName>
</protein>
<comment type="caution">
    <text evidence="5">The sequence shown here is derived from an EMBL/GenBank/DDBJ whole genome shotgun (WGS) entry which is preliminary data.</text>
</comment>